<evidence type="ECO:0000259" key="1">
    <source>
        <dbReference type="PROSITE" id="PS50076"/>
    </source>
</evidence>
<dbReference type="EMBL" id="JAWXYG010000012">
    <property type="protein sequence ID" value="KAK4256765.1"/>
    <property type="molecule type" value="Genomic_DNA"/>
</dbReference>
<dbReference type="SUPFAM" id="SSF46565">
    <property type="entry name" value="Chaperone J-domain"/>
    <property type="match status" value="1"/>
</dbReference>
<dbReference type="InterPro" id="IPR036869">
    <property type="entry name" value="J_dom_sf"/>
</dbReference>
<feature type="domain" description="J" evidence="1">
    <location>
        <begin position="219"/>
        <end position="280"/>
    </location>
</feature>
<dbReference type="Gene3D" id="1.10.287.110">
    <property type="entry name" value="DnaJ domain"/>
    <property type="match status" value="1"/>
</dbReference>
<proteinExistence type="predicted"/>
<dbReference type="PANTHER" id="PTHR45376:SF5">
    <property type="entry name" value="CHAPERONE DNAJ-DOMAIN SUPERFAMILY PROTEIN"/>
    <property type="match status" value="1"/>
</dbReference>
<organism evidence="2 3">
    <name type="scientific">Acacia crassicarpa</name>
    <name type="common">northern wattle</name>
    <dbReference type="NCBI Taxonomy" id="499986"/>
    <lineage>
        <taxon>Eukaryota</taxon>
        <taxon>Viridiplantae</taxon>
        <taxon>Streptophyta</taxon>
        <taxon>Embryophyta</taxon>
        <taxon>Tracheophyta</taxon>
        <taxon>Spermatophyta</taxon>
        <taxon>Magnoliopsida</taxon>
        <taxon>eudicotyledons</taxon>
        <taxon>Gunneridae</taxon>
        <taxon>Pentapetalae</taxon>
        <taxon>rosids</taxon>
        <taxon>fabids</taxon>
        <taxon>Fabales</taxon>
        <taxon>Fabaceae</taxon>
        <taxon>Caesalpinioideae</taxon>
        <taxon>mimosoid clade</taxon>
        <taxon>Acacieae</taxon>
        <taxon>Acacia</taxon>
    </lineage>
</organism>
<dbReference type="PROSITE" id="PS50076">
    <property type="entry name" value="DNAJ_2"/>
    <property type="match status" value="1"/>
</dbReference>
<comment type="caution">
    <text evidence="2">The sequence shown here is derived from an EMBL/GenBank/DDBJ whole genome shotgun (WGS) entry which is preliminary data.</text>
</comment>
<evidence type="ECO:0000313" key="3">
    <source>
        <dbReference type="Proteomes" id="UP001293593"/>
    </source>
</evidence>
<dbReference type="CDD" id="cd06257">
    <property type="entry name" value="DnaJ"/>
    <property type="match status" value="1"/>
</dbReference>
<dbReference type="InterPro" id="IPR001623">
    <property type="entry name" value="DnaJ_domain"/>
</dbReference>
<reference evidence="2" key="1">
    <citation type="submission" date="2023-10" db="EMBL/GenBank/DDBJ databases">
        <title>Chromosome-level genome of the transformable northern wattle, Acacia crassicarpa.</title>
        <authorList>
            <person name="Massaro I."/>
            <person name="Sinha N.R."/>
            <person name="Poethig S."/>
            <person name="Leichty A.R."/>
        </authorList>
    </citation>
    <scope>NUCLEOTIDE SEQUENCE</scope>
    <source>
        <strain evidence="2">Acra3RX</strain>
        <tissue evidence="2">Leaf</tissue>
    </source>
</reference>
<evidence type="ECO:0000313" key="2">
    <source>
        <dbReference type="EMBL" id="KAK4256765.1"/>
    </source>
</evidence>
<keyword evidence="3" id="KW-1185">Reference proteome</keyword>
<dbReference type="Proteomes" id="UP001293593">
    <property type="component" value="Unassembled WGS sequence"/>
</dbReference>
<dbReference type="SMART" id="SM00271">
    <property type="entry name" value="DnaJ"/>
    <property type="match status" value="1"/>
</dbReference>
<sequence length="282" mass="32587">MQIFRWRDVLSLKAYAVPSITTSTHFASFHSTPYSCEKWKNKWNSAIRGGQLPSKSYAKYVMRQKRADAKKALKDLLYRSGSSKFSFESQETWKFGDRNFHADQNYDSESCCNKCQAKSHQQPGKSRKKVKRKSKRETFSEDFDFDSETTFQATFGNRCYTWSFRNWQESFSEHSTSGFEWREHSNWTKSNSKTRKWKSASDAESDDDCDYSCYVGSQSERNVLGLPSTGPLKLEDVKNAFRLSALKWHPDKHQGPSQAVAEEKFKMCLDAYKSLCSALSPA</sequence>
<name>A0AAE1M8Q0_9FABA</name>
<dbReference type="AlphaFoldDB" id="A0AAE1M8Q0"/>
<accession>A0AAE1M8Q0</accession>
<dbReference type="Pfam" id="PF00226">
    <property type="entry name" value="DnaJ"/>
    <property type="match status" value="1"/>
</dbReference>
<protein>
    <recommendedName>
        <fullName evidence="1">J domain-containing protein</fullName>
    </recommendedName>
</protein>
<dbReference type="PANTHER" id="PTHR45376">
    <property type="entry name" value="CHAPERONE DNAJ-DOMAIN SUPERFAMILY PROTEIN-RELATED"/>
    <property type="match status" value="1"/>
</dbReference>
<gene>
    <name evidence="2" type="ORF">QN277_006449</name>
</gene>